<evidence type="ECO:0000313" key="2">
    <source>
        <dbReference type="Proteomes" id="UP000594042"/>
    </source>
</evidence>
<evidence type="ECO:0000313" key="1">
    <source>
        <dbReference type="EMBL" id="BCI63022.1"/>
    </source>
</evidence>
<keyword evidence="2" id="KW-1185">Reference proteome</keyword>
<protein>
    <submittedName>
        <fullName evidence="1">Uncharacterized protein</fullName>
    </submittedName>
</protein>
<accession>A0A7G1HW44</accession>
<dbReference type="RefSeq" id="WP_044227994.1">
    <property type="nucleotide sequence ID" value="NZ_AP023322.1"/>
</dbReference>
<dbReference type="KEGG" id="copr:Cop2CBH44_13750"/>
<dbReference type="EMBL" id="AP023322">
    <property type="protein sequence ID" value="BCI63022.1"/>
    <property type="molecule type" value="Genomic_DNA"/>
</dbReference>
<gene>
    <name evidence="1" type="ORF">Cop2CBH44_13750</name>
</gene>
<organism evidence="1 2">
    <name type="scientific">Coprobacter secundus subsp. similis</name>
    <dbReference type="NCBI Taxonomy" id="2751153"/>
    <lineage>
        <taxon>Bacteria</taxon>
        <taxon>Pseudomonadati</taxon>
        <taxon>Bacteroidota</taxon>
        <taxon>Bacteroidia</taxon>
        <taxon>Bacteroidales</taxon>
        <taxon>Barnesiellaceae</taxon>
        <taxon>Coprobacter</taxon>
    </lineage>
</organism>
<proteinExistence type="predicted"/>
<dbReference type="Proteomes" id="UP000594042">
    <property type="component" value="Chromosome"/>
</dbReference>
<dbReference type="AlphaFoldDB" id="A0A7G1HW44"/>
<dbReference type="PROSITE" id="PS51257">
    <property type="entry name" value="PROKAR_LIPOPROTEIN"/>
    <property type="match status" value="1"/>
</dbReference>
<reference evidence="2" key="1">
    <citation type="submission" date="2020-07" db="EMBL/GenBank/DDBJ databases">
        <title>Complete genome sequencing of Coprobacter sp. strain 2CBH44.</title>
        <authorList>
            <person name="Sakamoto M."/>
            <person name="Murakami T."/>
            <person name="Mori H."/>
        </authorList>
    </citation>
    <scope>NUCLEOTIDE SEQUENCE [LARGE SCALE GENOMIC DNA]</scope>
    <source>
        <strain evidence="2">2CBH44</strain>
    </source>
</reference>
<sequence length="271" mass="30645">MKMNKYIFGTLLISSFLIGCDQDNITRIYESDTYNYISFQNDVLNKEVEKTENTLEISIYRESTQGNASVTAELFFQQDGNGGEQPGREFISLDNNIITFAEGNNEAKIKLNIDLVKLDYLTKAKTQIRLTPKENCSVSPFGKSAITVSISRKPTWYQMEEKGIYTSQFLGTEKEVTVMKAEEAPFYIVKDCYVENGDIRIDLDQNGNATIEQQKAFIYPEYGVVYVAGTGQLNKISNTIITQMNFLVEQDGKWGILSGVAFEETLKLPNK</sequence>
<name>A0A7G1HW44_9BACT</name>